<organism evidence="1 2">
    <name type="scientific">Rangifer tarandus platyrhynchus</name>
    <name type="common">Svalbard reindeer</name>
    <dbReference type="NCBI Taxonomy" id="3082113"/>
    <lineage>
        <taxon>Eukaryota</taxon>
        <taxon>Metazoa</taxon>
        <taxon>Chordata</taxon>
        <taxon>Craniata</taxon>
        <taxon>Vertebrata</taxon>
        <taxon>Euteleostomi</taxon>
        <taxon>Mammalia</taxon>
        <taxon>Eutheria</taxon>
        <taxon>Laurasiatheria</taxon>
        <taxon>Artiodactyla</taxon>
        <taxon>Ruminantia</taxon>
        <taxon>Pecora</taxon>
        <taxon>Cervidae</taxon>
        <taxon>Odocoileinae</taxon>
        <taxon>Rangifer</taxon>
    </lineage>
</organism>
<sequence>MYGFSKDCLILIPFRLPQISCLTLSLKRFSSDSDNYPAVGIRPLLQFSHPPRAGPVLLTLLLFSLVPSFYRVLHGSIYSFPLVRYSCPLSAGILHVLLG</sequence>
<proteinExistence type="predicted"/>
<reference evidence="1" key="1">
    <citation type="submission" date="2023-05" db="EMBL/GenBank/DDBJ databases">
        <authorList>
            <consortium name="ELIXIR-Norway"/>
        </authorList>
    </citation>
    <scope>NUCLEOTIDE SEQUENCE</scope>
</reference>
<evidence type="ECO:0000313" key="2">
    <source>
        <dbReference type="Proteomes" id="UP001162501"/>
    </source>
</evidence>
<name>A0AC59YG14_RANTA</name>
<accession>A0AC59YG14</accession>
<dbReference type="Proteomes" id="UP001162501">
    <property type="component" value="Chromosome 15"/>
</dbReference>
<dbReference type="EMBL" id="OX596099">
    <property type="protein sequence ID" value="CAM9669101.1"/>
    <property type="molecule type" value="Genomic_DNA"/>
</dbReference>
<reference evidence="1" key="2">
    <citation type="submission" date="2025-03" db="EMBL/GenBank/DDBJ databases">
        <authorList>
            <consortium name="ELIXIR-Norway"/>
            <consortium name="Elixir Norway"/>
        </authorList>
    </citation>
    <scope>NUCLEOTIDE SEQUENCE</scope>
</reference>
<protein>
    <submittedName>
        <fullName evidence="1">Uncharacterized protein</fullName>
    </submittedName>
</protein>
<gene>
    <name evidence="1" type="ORF">MRATA1EN22A_LOCUS5763</name>
</gene>
<evidence type="ECO:0000313" key="1">
    <source>
        <dbReference type="EMBL" id="CAM9669101.1"/>
    </source>
</evidence>